<reference evidence="3" key="1">
    <citation type="journal article" date="2019" name="Int. J. Syst. Evol. Microbiol.">
        <title>The Global Catalogue of Microorganisms (GCM) 10K type strain sequencing project: providing services to taxonomists for standard genome sequencing and annotation.</title>
        <authorList>
            <consortium name="The Broad Institute Genomics Platform"/>
            <consortium name="The Broad Institute Genome Sequencing Center for Infectious Disease"/>
            <person name="Wu L."/>
            <person name="Ma J."/>
        </authorList>
    </citation>
    <scope>NUCLEOTIDE SEQUENCE [LARGE SCALE GENOMIC DNA]</scope>
    <source>
        <strain evidence="3">CCUG 53915</strain>
    </source>
</reference>
<sequence length="108" mass="12853">MVVDYFGVKIFSFFTILFLSQAILMIIFKQKKQTVSLIFNYILLIGINYFVFTWKDSLLDESYNYRTWLWGVLGLSYIMVAINTYLFLKSKKKKSTNTKKKNNHLLKL</sequence>
<comment type="caution">
    <text evidence="2">The sequence shown here is derived from an EMBL/GenBank/DDBJ whole genome shotgun (WGS) entry which is preliminary data.</text>
</comment>
<proteinExistence type="predicted"/>
<organism evidence="2 3">
    <name type="scientific">Sporosarcina contaminans</name>
    <dbReference type="NCBI Taxonomy" id="633403"/>
    <lineage>
        <taxon>Bacteria</taxon>
        <taxon>Bacillati</taxon>
        <taxon>Bacillota</taxon>
        <taxon>Bacilli</taxon>
        <taxon>Bacillales</taxon>
        <taxon>Caryophanaceae</taxon>
        <taxon>Sporosarcina</taxon>
    </lineage>
</organism>
<keyword evidence="1" id="KW-1133">Transmembrane helix</keyword>
<feature type="transmembrane region" description="Helical" evidence="1">
    <location>
        <begin position="35"/>
        <end position="55"/>
    </location>
</feature>
<evidence type="ECO:0000313" key="3">
    <source>
        <dbReference type="Proteomes" id="UP001597231"/>
    </source>
</evidence>
<evidence type="ECO:0000256" key="1">
    <source>
        <dbReference type="SAM" id="Phobius"/>
    </source>
</evidence>
<gene>
    <name evidence="2" type="ORF">ACFQ38_05500</name>
</gene>
<keyword evidence="1" id="KW-0472">Membrane</keyword>
<dbReference type="EMBL" id="JBHTLT010000027">
    <property type="protein sequence ID" value="MFD1204566.1"/>
    <property type="molecule type" value="Genomic_DNA"/>
</dbReference>
<name>A0ABW3TUW2_9BACL</name>
<keyword evidence="1" id="KW-0812">Transmembrane</keyword>
<evidence type="ECO:0000313" key="2">
    <source>
        <dbReference type="EMBL" id="MFD1204566.1"/>
    </source>
</evidence>
<feature type="transmembrane region" description="Helical" evidence="1">
    <location>
        <begin position="67"/>
        <end position="88"/>
    </location>
</feature>
<protein>
    <submittedName>
        <fullName evidence="2">Uncharacterized protein</fullName>
    </submittedName>
</protein>
<dbReference type="Proteomes" id="UP001597231">
    <property type="component" value="Unassembled WGS sequence"/>
</dbReference>
<feature type="transmembrane region" description="Helical" evidence="1">
    <location>
        <begin position="6"/>
        <end position="28"/>
    </location>
</feature>
<dbReference type="RefSeq" id="WP_381479989.1">
    <property type="nucleotide sequence ID" value="NZ_JBHTLT010000027.1"/>
</dbReference>
<keyword evidence="3" id="KW-1185">Reference proteome</keyword>
<accession>A0ABW3TUW2</accession>